<gene>
    <name evidence="2" type="ORF">J0B03_04305</name>
</gene>
<dbReference type="AlphaFoldDB" id="A0A974XGJ7"/>
<dbReference type="EMBL" id="CP071444">
    <property type="protein sequence ID" value="QSX09291.1"/>
    <property type="molecule type" value="Genomic_DNA"/>
</dbReference>
<dbReference type="RefSeq" id="WP_207300628.1">
    <property type="nucleotide sequence ID" value="NZ_CP071444.1"/>
</dbReference>
<protein>
    <submittedName>
        <fullName evidence="2">DUF1659 domain-containing protein</fullName>
    </submittedName>
</protein>
<dbReference type="InterPro" id="IPR012454">
    <property type="entry name" value="DUF1659"/>
</dbReference>
<dbReference type="KEGG" id="alka:J0B03_04305"/>
<accession>A0A974XGJ7</accession>
<sequence>MAVETMKFGTKMVLKLDGGLNEKGEPIVKSKTYANVNTAAADQDIYDVATTLAGLQTRTLEGVHKLEETILIQV</sequence>
<keyword evidence="3" id="KW-1185">Reference proteome</keyword>
<dbReference type="Proteomes" id="UP000663499">
    <property type="component" value="Chromosome"/>
</dbReference>
<evidence type="ECO:0000313" key="3">
    <source>
        <dbReference type="Proteomes" id="UP000663499"/>
    </source>
</evidence>
<name>A0A974XGJ7_9FIRM</name>
<dbReference type="Pfam" id="PF07872">
    <property type="entry name" value="DUF1659"/>
    <property type="match status" value="1"/>
</dbReference>
<organism evidence="2 3">
    <name type="scientific">Alkalibacter rhizosphaerae</name>
    <dbReference type="NCBI Taxonomy" id="2815577"/>
    <lineage>
        <taxon>Bacteria</taxon>
        <taxon>Bacillati</taxon>
        <taxon>Bacillota</taxon>
        <taxon>Clostridia</taxon>
        <taxon>Eubacteriales</taxon>
        <taxon>Eubacteriaceae</taxon>
        <taxon>Alkalibacter</taxon>
    </lineage>
</organism>
<evidence type="ECO:0000313" key="2">
    <source>
        <dbReference type="EMBL" id="QSX09291.1"/>
    </source>
</evidence>
<proteinExistence type="predicted"/>
<evidence type="ECO:0000259" key="1">
    <source>
        <dbReference type="Pfam" id="PF07872"/>
    </source>
</evidence>
<feature type="domain" description="DUF1659" evidence="1">
    <location>
        <begin position="2"/>
        <end position="73"/>
    </location>
</feature>
<reference evidence="2" key="1">
    <citation type="submission" date="2021-03" db="EMBL/GenBank/DDBJ databases">
        <title>Alkalibacter marinus sp. nov., isolated from tidal flat sediment.</title>
        <authorList>
            <person name="Namirimu T."/>
            <person name="Yang J.-A."/>
            <person name="Yang S.-H."/>
            <person name="Kim Y.-J."/>
            <person name="Kwon K.K."/>
        </authorList>
    </citation>
    <scope>NUCLEOTIDE SEQUENCE</scope>
    <source>
        <strain evidence="2">ES005</strain>
    </source>
</reference>